<dbReference type="AlphaFoldDB" id="A0A2K9NKS6"/>
<sequence length="407" mass="42683">MSQPSDPSPAIPAAVGASLSGTNLERAGDHNQRVTLQAIRVGGPITRADLAEITGLTAPAIANITKRLLAEGLILEAGRLLGQRGQPAMKLAINPDGCFSIGVNIDRDHITLVVLDLLGQVRARATREVDFALPDEVAEFARTELSAILAKGTIKAKRLIGLGVALPDDLGRVHLPHQPDEYEVWNQTDIPSLFTGLPALPIFVENDATAAALGEAQFGLGLRHPSFFYLLISRGLGGGLVLDGQYFRGADGRAGEIGFLPVQHPATKAAALQDAVSLSALFDHMAARGHRVTQPDDLLSLNGAGKAALADWITLAADLLTGPMLAISCLINPQALFIGGRLPAPLVDELAVAVNARMQAGRGQVPILAPLRRAAMAADAPAVGAAILPFNQRLLPGRSVLMKTAEE</sequence>
<gene>
    <name evidence="2" type="ORF">C0V82_23925</name>
</gene>
<dbReference type="PANTHER" id="PTHR18964:SF149">
    <property type="entry name" value="BIFUNCTIONAL UDP-N-ACETYLGLUCOSAMINE 2-EPIMERASE_N-ACETYLMANNOSAMINE KINASE"/>
    <property type="match status" value="1"/>
</dbReference>
<protein>
    <submittedName>
        <fullName evidence="2">Sugar kinase</fullName>
    </submittedName>
</protein>
<dbReference type="KEGG" id="ncb:C0V82_23925"/>
<dbReference type="Pfam" id="PF13412">
    <property type="entry name" value="HTH_24"/>
    <property type="match status" value="1"/>
</dbReference>
<dbReference type="SUPFAM" id="SSF53067">
    <property type="entry name" value="Actin-like ATPase domain"/>
    <property type="match status" value="1"/>
</dbReference>
<keyword evidence="2" id="KW-0808">Transferase</keyword>
<geneLocation type="plasmid" evidence="2 3">
    <name>unnamed1</name>
</geneLocation>
<dbReference type="Gene3D" id="1.10.10.10">
    <property type="entry name" value="Winged helix-like DNA-binding domain superfamily/Winged helix DNA-binding domain"/>
    <property type="match status" value="1"/>
</dbReference>
<dbReference type="Gene3D" id="3.30.420.40">
    <property type="match status" value="2"/>
</dbReference>
<evidence type="ECO:0000256" key="1">
    <source>
        <dbReference type="ARBA" id="ARBA00006479"/>
    </source>
</evidence>
<dbReference type="GO" id="GO:0016301">
    <property type="term" value="F:kinase activity"/>
    <property type="evidence" value="ECO:0007669"/>
    <property type="project" value="UniProtKB-KW"/>
</dbReference>
<dbReference type="InterPro" id="IPR036388">
    <property type="entry name" value="WH-like_DNA-bd_sf"/>
</dbReference>
<dbReference type="PANTHER" id="PTHR18964">
    <property type="entry name" value="ROK (REPRESSOR, ORF, KINASE) FAMILY"/>
    <property type="match status" value="1"/>
</dbReference>
<dbReference type="InterPro" id="IPR036390">
    <property type="entry name" value="WH_DNA-bd_sf"/>
</dbReference>
<keyword evidence="3" id="KW-1185">Reference proteome</keyword>
<dbReference type="InterPro" id="IPR000600">
    <property type="entry name" value="ROK"/>
</dbReference>
<reference evidence="2 3" key="1">
    <citation type="submission" date="2017-12" db="EMBL/GenBank/DDBJ databases">
        <title>Genomes of bacteria within cyanobacterial aggregates.</title>
        <authorList>
            <person name="Cai H."/>
        </authorList>
    </citation>
    <scope>NUCLEOTIDE SEQUENCE [LARGE SCALE GENOMIC DNA]</scope>
    <source>
        <strain evidence="2 3">TH16</strain>
        <plasmid evidence="2 3">unnamed1</plasmid>
    </source>
</reference>
<dbReference type="Proteomes" id="UP000234752">
    <property type="component" value="Plasmid unnamed1"/>
</dbReference>
<dbReference type="InterPro" id="IPR043129">
    <property type="entry name" value="ATPase_NBD"/>
</dbReference>
<keyword evidence="2" id="KW-0614">Plasmid</keyword>
<organism evidence="2 3">
    <name type="scientific">Niveispirillum cyanobacteriorum</name>
    <dbReference type="NCBI Taxonomy" id="1612173"/>
    <lineage>
        <taxon>Bacteria</taxon>
        <taxon>Pseudomonadati</taxon>
        <taxon>Pseudomonadota</taxon>
        <taxon>Alphaproteobacteria</taxon>
        <taxon>Rhodospirillales</taxon>
        <taxon>Azospirillaceae</taxon>
        <taxon>Niveispirillum</taxon>
    </lineage>
</organism>
<dbReference type="OrthoDB" id="49685at2"/>
<dbReference type="EMBL" id="CP025613">
    <property type="protein sequence ID" value="AUN33678.1"/>
    <property type="molecule type" value="Genomic_DNA"/>
</dbReference>
<proteinExistence type="inferred from homology"/>
<accession>A0A2K9NKS6</accession>
<name>A0A2K9NKS6_9PROT</name>
<comment type="similarity">
    <text evidence="1">Belongs to the ROK (NagC/XylR) family.</text>
</comment>
<dbReference type="RefSeq" id="WP_102115183.1">
    <property type="nucleotide sequence ID" value="NZ_BMGN01000001.1"/>
</dbReference>
<evidence type="ECO:0000313" key="3">
    <source>
        <dbReference type="Proteomes" id="UP000234752"/>
    </source>
</evidence>
<dbReference type="SUPFAM" id="SSF46785">
    <property type="entry name" value="Winged helix' DNA-binding domain"/>
    <property type="match status" value="1"/>
</dbReference>
<evidence type="ECO:0000313" key="2">
    <source>
        <dbReference type="EMBL" id="AUN33678.1"/>
    </source>
</evidence>
<dbReference type="Pfam" id="PF00480">
    <property type="entry name" value="ROK"/>
    <property type="match status" value="1"/>
</dbReference>
<keyword evidence="2" id="KW-0418">Kinase</keyword>